<comment type="caution">
    <text evidence="3">The sequence shown here is derived from an EMBL/GenBank/DDBJ whole genome shotgun (WGS) entry which is preliminary data.</text>
</comment>
<reference evidence="3 4" key="1">
    <citation type="journal article" date="2019" name="Sci. Rep.">
        <title>Comparative genomics of chytrid fungi reveal insights into the obligate biotrophic and pathogenic lifestyle of Synchytrium endobioticum.</title>
        <authorList>
            <person name="van de Vossenberg B.T.L.H."/>
            <person name="Warris S."/>
            <person name="Nguyen H.D.T."/>
            <person name="van Gent-Pelzer M.P.E."/>
            <person name="Joly D.L."/>
            <person name="van de Geest H.C."/>
            <person name="Bonants P.J.M."/>
            <person name="Smith D.S."/>
            <person name="Levesque C.A."/>
            <person name="van der Lee T.A.J."/>
        </authorList>
    </citation>
    <scope>NUCLEOTIDE SEQUENCE [LARGE SCALE GENOMIC DNA]</scope>
    <source>
        <strain evidence="3 4">CBS 809.83</strain>
    </source>
</reference>
<protein>
    <recommendedName>
        <fullName evidence="5">NADH-ubiquinone oxidoreductase 9.5 kDa subunit</fullName>
    </recommendedName>
</protein>
<keyword evidence="2" id="KW-0812">Transmembrane</keyword>
<dbReference type="PANTHER" id="PTHR38488:SF1">
    <property type="entry name" value="OXIDOREDUCTASE 9.5 KDA SUBUNIT, PUTATIVE (AFU_ORTHOLOGUE AFUA_5G08980)-RELATED"/>
    <property type="match status" value="1"/>
</dbReference>
<organism evidence="3 4">
    <name type="scientific">Powellomyces hirtus</name>
    <dbReference type="NCBI Taxonomy" id="109895"/>
    <lineage>
        <taxon>Eukaryota</taxon>
        <taxon>Fungi</taxon>
        <taxon>Fungi incertae sedis</taxon>
        <taxon>Chytridiomycota</taxon>
        <taxon>Chytridiomycota incertae sedis</taxon>
        <taxon>Chytridiomycetes</taxon>
        <taxon>Spizellomycetales</taxon>
        <taxon>Powellomycetaceae</taxon>
        <taxon>Powellomyces</taxon>
    </lineage>
</organism>
<evidence type="ECO:0008006" key="5">
    <source>
        <dbReference type="Google" id="ProtNLM"/>
    </source>
</evidence>
<name>A0A507E342_9FUNG</name>
<feature type="transmembrane region" description="Helical" evidence="2">
    <location>
        <begin position="20"/>
        <end position="38"/>
    </location>
</feature>
<dbReference type="PANTHER" id="PTHR38488">
    <property type="entry name" value="OXIDOREDUCTASE 9.5 KDA SUBUNIT, PUTATIVE (AFU_ORTHOLOGUE AFUA_5G08980)-RELATED"/>
    <property type="match status" value="1"/>
</dbReference>
<dbReference type="STRING" id="109895.A0A507E342"/>
<evidence type="ECO:0000256" key="2">
    <source>
        <dbReference type="SAM" id="Phobius"/>
    </source>
</evidence>
<proteinExistence type="predicted"/>
<dbReference type="InterPro" id="IPR039961">
    <property type="entry name" value="Nuo9.5"/>
</dbReference>
<dbReference type="EMBL" id="QEAQ01000047">
    <property type="protein sequence ID" value="TPX57797.1"/>
    <property type="molecule type" value="Genomic_DNA"/>
</dbReference>
<keyword evidence="2" id="KW-0472">Membrane</keyword>
<accession>A0A507E342</accession>
<dbReference type="Proteomes" id="UP000318582">
    <property type="component" value="Unassembled WGS sequence"/>
</dbReference>
<keyword evidence="4" id="KW-1185">Reference proteome</keyword>
<dbReference type="CDD" id="cd22903">
    <property type="entry name" value="NI9M"/>
    <property type="match status" value="1"/>
</dbReference>
<feature type="region of interest" description="Disordered" evidence="1">
    <location>
        <begin position="50"/>
        <end position="71"/>
    </location>
</feature>
<dbReference type="AlphaFoldDB" id="A0A507E342"/>
<evidence type="ECO:0000313" key="4">
    <source>
        <dbReference type="Proteomes" id="UP000318582"/>
    </source>
</evidence>
<evidence type="ECO:0000313" key="3">
    <source>
        <dbReference type="EMBL" id="TPX57797.1"/>
    </source>
</evidence>
<sequence>MGIMGLFTTLRHQLYNYPTIFVSYVLGITGPVLLLTVYPMRREMGYKAPVDAPRSFPIPQGARTSPTGYDD</sequence>
<gene>
    <name evidence="3" type="ORF">PhCBS80983_g03571</name>
</gene>
<keyword evidence="2" id="KW-1133">Transmembrane helix</keyword>
<feature type="compositionally biased region" description="Polar residues" evidence="1">
    <location>
        <begin position="62"/>
        <end position="71"/>
    </location>
</feature>
<evidence type="ECO:0000256" key="1">
    <source>
        <dbReference type="SAM" id="MobiDB-lite"/>
    </source>
</evidence>